<proteinExistence type="predicted"/>
<reference evidence="3" key="1">
    <citation type="journal article" date="2020" name="Nat. Ecol. Evol.">
        <title>Deeply conserved synteny resolves early events in vertebrate evolution.</title>
        <authorList>
            <person name="Simakov O."/>
            <person name="Marletaz F."/>
            <person name="Yue J.X."/>
            <person name="O'Connell B."/>
            <person name="Jenkins J."/>
            <person name="Brandt A."/>
            <person name="Calef R."/>
            <person name="Tung C.H."/>
            <person name="Huang T.K."/>
            <person name="Schmutz J."/>
            <person name="Satoh N."/>
            <person name="Yu J.K."/>
            <person name="Putnam N.H."/>
            <person name="Green R.E."/>
            <person name="Rokhsar D.S."/>
        </authorList>
    </citation>
    <scope>NUCLEOTIDE SEQUENCE [LARGE SCALE GENOMIC DNA]</scope>
    <source>
        <strain evidence="3">S238N-H82</strain>
    </source>
</reference>
<feature type="repeat" description="LDL-receptor class B" evidence="1">
    <location>
        <begin position="264"/>
        <end position="305"/>
    </location>
</feature>
<dbReference type="InterPro" id="IPR011042">
    <property type="entry name" value="6-blade_b-propeller_TolB-like"/>
</dbReference>
<dbReference type="AlphaFoldDB" id="A0A9J7LPS1"/>
<keyword evidence="3" id="KW-1185">Reference proteome</keyword>
<protein>
    <submittedName>
        <fullName evidence="4">Low-density lipoprotein receptor-related protein 6-like</fullName>
    </submittedName>
</protein>
<keyword evidence="2" id="KW-1133">Transmembrane helix</keyword>
<organism evidence="3 4">
    <name type="scientific">Branchiostoma floridae</name>
    <name type="common">Florida lancelet</name>
    <name type="synonym">Amphioxus</name>
    <dbReference type="NCBI Taxonomy" id="7739"/>
    <lineage>
        <taxon>Eukaryota</taxon>
        <taxon>Metazoa</taxon>
        <taxon>Chordata</taxon>
        <taxon>Cephalochordata</taxon>
        <taxon>Leptocardii</taxon>
        <taxon>Amphioxiformes</taxon>
        <taxon>Branchiostomatidae</taxon>
        <taxon>Branchiostoma</taxon>
    </lineage>
</organism>
<dbReference type="Gene3D" id="2.120.10.30">
    <property type="entry name" value="TolB, C-terminal domain"/>
    <property type="match status" value="1"/>
</dbReference>
<keyword evidence="2" id="KW-0812">Transmembrane</keyword>
<reference evidence="4" key="2">
    <citation type="submission" date="2025-08" db="UniProtKB">
        <authorList>
            <consortium name="RefSeq"/>
        </authorList>
    </citation>
    <scope>IDENTIFICATION</scope>
    <source>
        <strain evidence="4">S238N-H82</strain>
        <tissue evidence="4">Testes</tissue>
    </source>
</reference>
<evidence type="ECO:0000256" key="1">
    <source>
        <dbReference type="PROSITE-ProRule" id="PRU00461"/>
    </source>
</evidence>
<gene>
    <name evidence="4" type="primary">LOC118422356</name>
</gene>
<dbReference type="InterPro" id="IPR050778">
    <property type="entry name" value="Cueball_EGF_LRP_Nidogen"/>
</dbReference>
<dbReference type="PANTHER" id="PTHR46513:SF44">
    <property type="entry name" value="LDL RECEPTOR RELATED PROTEIN 4"/>
    <property type="match status" value="1"/>
</dbReference>
<sequence length="370" mass="40253">MTNPLLIRRGSRFTALGFSVPGACLSPSASALRSEGSTSGTWMENSPGTRLLTFPPHKMDKGDHDSAGGPGGRGARCSFVRPHRFHIVVGIAVLLSLVTVGLVCLTIIRETSPTSPDRTTGDLGSRNNSEPFLLVADVGTENEAGAILQVDITSGSMVKLPLDVDFPRALDYDPLTDYVYWSEEDGHIKRACRDGSGMETIIDVYLVDDLALDHAGENIYWSDLIAKTIYVAKKDGSSARTLLTLPGLYVFSGSAGLVLDPRNRHMYWTDHVEGRIERFAMDGSNQTTISSGLYRPGVITIDFNEDRLYYSAGYEIHSSDLLGNDIRQLMYEGGKLVCGIAVDENFVYWSSAWPVIPSSPAGPWLGKIGK</sequence>
<evidence type="ECO:0000256" key="2">
    <source>
        <dbReference type="SAM" id="Phobius"/>
    </source>
</evidence>
<dbReference type="GeneID" id="118422356"/>
<dbReference type="PROSITE" id="PS51120">
    <property type="entry name" value="LDLRB"/>
    <property type="match status" value="1"/>
</dbReference>
<dbReference type="SUPFAM" id="SSF63825">
    <property type="entry name" value="YWTD domain"/>
    <property type="match status" value="1"/>
</dbReference>
<dbReference type="RefSeq" id="XP_035685769.1">
    <property type="nucleotide sequence ID" value="XM_035829876.1"/>
</dbReference>
<keyword evidence="2" id="KW-0472">Membrane</keyword>
<dbReference type="SMART" id="SM00135">
    <property type="entry name" value="LY"/>
    <property type="match status" value="4"/>
</dbReference>
<feature type="transmembrane region" description="Helical" evidence="2">
    <location>
        <begin position="85"/>
        <end position="108"/>
    </location>
</feature>
<dbReference type="InterPro" id="IPR000033">
    <property type="entry name" value="LDLR_classB_rpt"/>
</dbReference>
<dbReference type="KEGG" id="bfo:118422356"/>
<dbReference type="Proteomes" id="UP000001554">
    <property type="component" value="Chromosome 9"/>
</dbReference>
<dbReference type="Pfam" id="PF00058">
    <property type="entry name" value="Ldl_recept_b"/>
    <property type="match status" value="1"/>
</dbReference>
<name>A0A9J7LPS1_BRAFL</name>
<evidence type="ECO:0000313" key="3">
    <source>
        <dbReference type="Proteomes" id="UP000001554"/>
    </source>
</evidence>
<accession>A0A9J7LPS1</accession>
<dbReference type="OrthoDB" id="6157061at2759"/>
<evidence type="ECO:0000313" key="4">
    <source>
        <dbReference type="RefSeq" id="XP_035685769.1"/>
    </source>
</evidence>
<dbReference type="PANTHER" id="PTHR46513">
    <property type="entry name" value="VITELLOGENIN RECEPTOR-LIKE PROTEIN-RELATED-RELATED"/>
    <property type="match status" value="1"/>
</dbReference>